<accession>A7SCG3</accession>
<evidence type="ECO:0000313" key="3">
    <source>
        <dbReference type="EMBL" id="EDO38571.1"/>
    </source>
</evidence>
<proteinExistence type="predicted"/>
<protein>
    <recommendedName>
        <fullName evidence="2">Neurotransmitter-gated ion-channel transmembrane domain-containing protein</fullName>
    </recommendedName>
</protein>
<reference evidence="3 4" key="1">
    <citation type="journal article" date="2007" name="Science">
        <title>Sea anemone genome reveals ancestral eumetazoan gene repertoire and genomic organization.</title>
        <authorList>
            <person name="Putnam N.H."/>
            <person name="Srivastava M."/>
            <person name="Hellsten U."/>
            <person name="Dirks B."/>
            <person name="Chapman J."/>
            <person name="Salamov A."/>
            <person name="Terry A."/>
            <person name="Shapiro H."/>
            <person name="Lindquist E."/>
            <person name="Kapitonov V.V."/>
            <person name="Jurka J."/>
            <person name="Genikhovich G."/>
            <person name="Grigoriev I.V."/>
            <person name="Lucas S.M."/>
            <person name="Steele R.E."/>
            <person name="Finnerty J.R."/>
            <person name="Technau U."/>
            <person name="Martindale M.Q."/>
            <person name="Rokhsar D.S."/>
        </authorList>
    </citation>
    <scope>NUCLEOTIDE SEQUENCE [LARGE SCALE GENOMIC DNA]</scope>
    <source>
        <strain evidence="4">CH2 X CH6</strain>
    </source>
</reference>
<dbReference type="AlphaFoldDB" id="A7SCG3"/>
<feature type="domain" description="Neurotransmitter-gated ion-channel transmembrane" evidence="2">
    <location>
        <begin position="28"/>
        <end position="139"/>
    </location>
</feature>
<evidence type="ECO:0000256" key="1">
    <source>
        <dbReference type="SAM" id="Phobius"/>
    </source>
</evidence>
<keyword evidence="1" id="KW-1133">Transmembrane helix</keyword>
<dbReference type="PhylomeDB" id="A7SCG3"/>
<dbReference type="Pfam" id="PF02932">
    <property type="entry name" value="Neur_chan_memb"/>
    <property type="match status" value="1"/>
</dbReference>
<dbReference type="EMBL" id="DS469623">
    <property type="protein sequence ID" value="EDO38571.1"/>
    <property type="molecule type" value="Genomic_DNA"/>
</dbReference>
<dbReference type="SUPFAM" id="SSF90112">
    <property type="entry name" value="Neurotransmitter-gated ion-channel transmembrane pore"/>
    <property type="match status" value="1"/>
</dbReference>
<dbReference type="HOGENOM" id="CLU_010920_4_2_1"/>
<name>A7SCG3_NEMVE</name>
<dbReference type="GO" id="GO:0016020">
    <property type="term" value="C:membrane"/>
    <property type="evidence" value="ECO:0007669"/>
    <property type="project" value="InterPro"/>
</dbReference>
<dbReference type="PRINTS" id="PR00253">
    <property type="entry name" value="GABAARECEPTR"/>
</dbReference>
<feature type="transmembrane region" description="Helical" evidence="1">
    <location>
        <begin position="182"/>
        <end position="200"/>
    </location>
</feature>
<dbReference type="OMA" id="KMRACEV"/>
<sequence length="201" mass="23151">MFCTGNFSALTVGFRFRREVYYYLFRFYIPASLTVVMSWVSFWISPLATPARISLTIITVLAMAGFLIGDHPDFPKSSYARSFDVYMMMCFVFVFGCLVEYAAVHYLLRDDKYNKKVFKHLNDINRNPNLNKIAPATQSAETALSTQSTDQCTNRDPPKASCLSPLRRRLKAKQISGKLDEISRILFPVMFILFNTVYWVL</sequence>
<gene>
    <name evidence="3" type="ORF">NEMVEDRAFT_v1g113370</name>
</gene>
<keyword evidence="4" id="KW-1185">Reference proteome</keyword>
<dbReference type="Gene3D" id="1.20.58.390">
    <property type="entry name" value="Neurotransmitter-gated ion-channel transmembrane domain"/>
    <property type="match status" value="1"/>
</dbReference>
<feature type="transmembrane region" description="Helical" evidence="1">
    <location>
        <begin position="20"/>
        <end position="44"/>
    </location>
</feature>
<dbReference type="STRING" id="45351.A7SCG3"/>
<dbReference type="InterPro" id="IPR038050">
    <property type="entry name" value="Neuro_actylchol_rec"/>
</dbReference>
<dbReference type="CDD" id="cd19049">
    <property type="entry name" value="LGIC_TM_anion"/>
    <property type="match status" value="1"/>
</dbReference>
<dbReference type="GO" id="GO:0004888">
    <property type="term" value="F:transmembrane signaling receptor activity"/>
    <property type="evidence" value="ECO:0007669"/>
    <property type="project" value="InterPro"/>
</dbReference>
<dbReference type="InterPro" id="IPR006028">
    <property type="entry name" value="GABAA/Glycine_rcpt"/>
</dbReference>
<organism evidence="3 4">
    <name type="scientific">Nematostella vectensis</name>
    <name type="common">Starlet sea anemone</name>
    <dbReference type="NCBI Taxonomy" id="45351"/>
    <lineage>
        <taxon>Eukaryota</taxon>
        <taxon>Metazoa</taxon>
        <taxon>Cnidaria</taxon>
        <taxon>Anthozoa</taxon>
        <taxon>Hexacorallia</taxon>
        <taxon>Actiniaria</taxon>
        <taxon>Edwardsiidae</taxon>
        <taxon>Nematostella</taxon>
    </lineage>
</organism>
<dbReference type="PANTHER" id="PTHR18945">
    <property type="entry name" value="NEUROTRANSMITTER GATED ION CHANNEL"/>
    <property type="match status" value="1"/>
</dbReference>
<dbReference type="InParanoid" id="A7SCG3"/>
<evidence type="ECO:0000259" key="2">
    <source>
        <dbReference type="Pfam" id="PF02932"/>
    </source>
</evidence>
<dbReference type="Proteomes" id="UP000001593">
    <property type="component" value="Unassembled WGS sequence"/>
</dbReference>
<feature type="transmembrane region" description="Helical" evidence="1">
    <location>
        <begin position="85"/>
        <end position="108"/>
    </location>
</feature>
<evidence type="ECO:0000313" key="4">
    <source>
        <dbReference type="Proteomes" id="UP000001593"/>
    </source>
</evidence>
<feature type="transmembrane region" description="Helical" evidence="1">
    <location>
        <begin position="51"/>
        <end position="69"/>
    </location>
</feature>
<dbReference type="eggNOG" id="KOG3644">
    <property type="taxonomic scope" value="Eukaryota"/>
</dbReference>
<dbReference type="InterPro" id="IPR036719">
    <property type="entry name" value="Neuro-gated_channel_TM_sf"/>
</dbReference>
<dbReference type="GO" id="GO:0005216">
    <property type="term" value="F:monoatomic ion channel activity"/>
    <property type="evidence" value="ECO:0007669"/>
    <property type="project" value="InterPro"/>
</dbReference>
<keyword evidence="1" id="KW-0472">Membrane</keyword>
<keyword evidence="1" id="KW-0812">Transmembrane</keyword>
<dbReference type="InterPro" id="IPR006201">
    <property type="entry name" value="Neur_channel"/>
</dbReference>
<dbReference type="InterPro" id="IPR006029">
    <property type="entry name" value="Neurotrans-gated_channel_TM"/>
</dbReference>
<feature type="non-terminal residue" evidence="3">
    <location>
        <position position="201"/>
    </location>
</feature>